<accession>A0A1E5UU19</accession>
<dbReference type="OrthoDB" id="691180at2759"/>
<dbReference type="AlphaFoldDB" id="A0A1E5UU19"/>
<feature type="non-terminal residue" evidence="1">
    <location>
        <position position="1"/>
    </location>
</feature>
<dbReference type="EMBL" id="LWDX02063225">
    <property type="protein sequence ID" value="OEL16363.1"/>
    <property type="molecule type" value="Genomic_DNA"/>
</dbReference>
<evidence type="ECO:0000313" key="1">
    <source>
        <dbReference type="EMBL" id="OEL16363.1"/>
    </source>
</evidence>
<gene>
    <name evidence="1" type="ORF">BAE44_0022618</name>
</gene>
<evidence type="ECO:0000313" key="2">
    <source>
        <dbReference type="Proteomes" id="UP000095767"/>
    </source>
</evidence>
<name>A0A1E5UU19_9POAL</name>
<proteinExistence type="predicted"/>
<comment type="caution">
    <text evidence="1">The sequence shown here is derived from an EMBL/GenBank/DDBJ whole genome shotgun (WGS) entry which is preliminary data.</text>
</comment>
<reference evidence="1 2" key="1">
    <citation type="submission" date="2016-09" db="EMBL/GenBank/DDBJ databases">
        <title>The draft genome of Dichanthelium oligosanthes: A C3 panicoid grass species.</title>
        <authorList>
            <person name="Studer A.J."/>
            <person name="Schnable J.C."/>
            <person name="Brutnell T.P."/>
        </authorList>
    </citation>
    <scope>NUCLEOTIDE SEQUENCE [LARGE SCALE GENOMIC DNA]</scope>
    <source>
        <strain evidence="2">cv. Kellogg 1175</strain>
        <tissue evidence="1">Leaf</tissue>
    </source>
</reference>
<sequence>LMMVDWHLWKERNARLFQNVIHSAHKLQGTILQEAVLWVPAGAHHLGRIIINE</sequence>
<organism evidence="1 2">
    <name type="scientific">Dichanthelium oligosanthes</name>
    <dbReference type="NCBI Taxonomy" id="888268"/>
    <lineage>
        <taxon>Eukaryota</taxon>
        <taxon>Viridiplantae</taxon>
        <taxon>Streptophyta</taxon>
        <taxon>Embryophyta</taxon>
        <taxon>Tracheophyta</taxon>
        <taxon>Spermatophyta</taxon>
        <taxon>Magnoliopsida</taxon>
        <taxon>Liliopsida</taxon>
        <taxon>Poales</taxon>
        <taxon>Poaceae</taxon>
        <taxon>PACMAD clade</taxon>
        <taxon>Panicoideae</taxon>
        <taxon>Panicodae</taxon>
        <taxon>Paniceae</taxon>
        <taxon>Dichantheliinae</taxon>
        <taxon>Dichanthelium</taxon>
    </lineage>
</organism>
<dbReference type="Proteomes" id="UP000095767">
    <property type="component" value="Unassembled WGS sequence"/>
</dbReference>
<protein>
    <submittedName>
        <fullName evidence="1">Uncharacterized protein</fullName>
    </submittedName>
</protein>
<keyword evidence="2" id="KW-1185">Reference proteome</keyword>